<proteinExistence type="predicted"/>
<keyword evidence="2" id="KW-1185">Reference proteome</keyword>
<accession>A0ABU2U2U7</accession>
<evidence type="ECO:0000313" key="1">
    <source>
        <dbReference type="EMBL" id="MDT0467519.1"/>
    </source>
</evidence>
<evidence type="ECO:0000313" key="2">
    <source>
        <dbReference type="Proteomes" id="UP001183809"/>
    </source>
</evidence>
<reference evidence="2" key="1">
    <citation type="submission" date="2023-07" db="EMBL/GenBank/DDBJ databases">
        <title>30 novel species of actinomycetes from the DSMZ collection.</title>
        <authorList>
            <person name="Nouioui I."/>
        </authorList>
    </citation>
    <scope>NUCLEOTIDE SEQUENCE [LARGE SCALE GENOMIC DNA]</scope>
    <source>
        <strain evidence="2">DSM 41699</strain>
    </source>
</reference>
<sequence length="47" mass="4566">MAVATTTGIATLVAGFLVPGWTLAAVVAAAATAGLNGKKGDKPLITR</sequence>
<dbReference type="RefSeq" id="WP_311698981.1">
    <property type="nucleotide sequence ID" value="NZ_JAVREY010000055.1"/>
</dbReference>
<gene>
    <name evidence="1" type="ORF">RM764_31740</name>
</gene>
<dbReference type="EMBL" id="JAVREY010000055">
    <property type="protein sequence ID" value="MDT0467519.1"/>
    <property type="molecule type" value="Genomic_DNA"/>
</dbReference>
<comment type="caution">
    <text evidence="1">The sequence shown here is derived from an EMBL/GenBank/DDBJ whole genome shotgun (WGS) entry which is preliminary data.</text>
</comment>
<organism evidence="1 2">
    <name type="scientific">Streptomyces gibsoniae</name>
    <dbReference type="NCBI Taxonomy" id="3075529"/>
    <lineage>
        <taxon>Bacteria</taxon>
        <taxon>Bacillati</taxon>
        <taxon>Actinomycetota</taxon>
        <taxon>Actinomycetes</taxon>
        <taxon>Kitasatosporales</taxon>
        <taxon>Streptomycetaceae</taxon>
        <taxon>Streptomyces</taxon>
    </lineage>
</organism>
<protein>
    <submittedName>
        <fullName evidence="1">Uncharacterized protein</fullName>
    </submittedName>
</protein>
<name>A0ABU2U2U7_9ACTN</name>
<dbReference type="Proteomes" id="UP001183809">
    <property type="component" value="Unassembled WGS sequence"/>
</dbReference>